<evidence type="ECO:0000313" key="4">
    <source>
        <dbReference type="EMBL" id="AFK62964.1"/>
    </source>
</evidence>
<feature type="region of interest" description="Disordered" evidence="2">
    <location>
        <begin position="267"/>
        <end position="291"/>
    </location>
</feature>
<dbReference type="STRING" id="1036672.TKWG_14520"/>
<dbReference type="AlphaFoldDB" id="I3UD76"/>
<evidence type="ECO:0000256" key="1">
    <source>
        <dbReference type="ARBA" id="ARBA00006987"/>
    </source>
</evidence>
<feature type="chain" id="PRO_5003680632" evidence="3">
    <location>
        <begin position="27"/>
        <end position="291"/>
    </location>
</feature>
<keyword evidence="5" id="KW-1185">Reference proteome</keyword>
<evidence type="ECO:0000256" key="2">
    <source>
        <dbReference type="SAM" id="MobiDB-lite"/>
    </source>
</evidence>
<proteinExistence type="inferred from homology"/>
<dbReference type="PANTHER" id="PTHR42928">
    <property type="entry name" value="TRICARBOXYLATE-BINDING PROTEIN"/>
    <property type="match status" value="1"/>
</dbReference>
<dbReference type="CDD" id="cd07012">
    <property type="entry name" value="PBP2_Bug_TTT"/>
    <property type="match status" value="1"/>
</dbReference>
<gene>
    <name evidence="4" type="ordered locus">TKWG_14520</name>
</gene>
<feature type="signal peptide" evidence="3">
    <location>
        <begin position="1"/>
        <end position="26"/>
    </location>
</feature>
<reference evidence="5" key="2">
    <citation type="journal article" date="2013" name="PLoS ONE">
        <title>Genome implosion elicits host-confinement in Alcaligenaceae: evidence from the comparative genomics of Tetrathiobacter kashmirensis, a pathogen in the making.</title>
        <authorList>
            <person name="Ghosh W."/>
            <person name="Alam M."/>
            <person name="Roy C."/>
            <person name="Pyne P."/>
            <person name="George A."/>
            <person name="Chakraborty R."/>
            <person name="Majumder S."/>
            <person name="Agarwal A."/>
            <person name="Chakraborty S."/>
            <person name="Majumdar S."/>
            <person name="Gupta S.K."/>
        </authorList>
    </citation>
    <scope>NUCLEOTIDE SEQUENCE [LARGE SCALE GENOMIC DNA]</scope>
    <source>
        <strain evidence="5">WT001</strain>
    </source>
</reference>
<evidence type="ECO:0000256" key="3">
    <source>
        <dbReference type="SAM" id="SignalP"/>
    </source>
</evidence>
<dbReference type="Gene3D" id="3.40.190.150">
    <property type="entry name" value="Bordetella uptake gene, domain 1"/>
    <property type="match status" value="1"/>
</dbReference>
<dbReference type="RefSeq" id="WP_014751055.1">
    <property type="nucleotide sequence ID" value="NC_017964.1"/>
</dbReference>
<keyword evidence="3" id="KW-0732">Signal</keyword>
<dbReference type="InterPro" id="IPR042100">
    <property type="entry name" value="Bug_dom1"/>
</dbReference>
<dbReference type="PANTHER" id="PTHR42928:SF5">
    <property type="entry name" value="BLR1237 PROTEIN"/>
    <property type="match status" value="1"/>
</dbReference>
<accession>I3UD76</accession>
<name>I3UD76_ADVKW</name>
<dbReference type="EMBL" id="CP003555">
    <property type="protein sequence ID" value="AFK62964.1"/>
    <property type="molecule type" value="Genomic_DNA"/>
</dbReference>
<evidence type="ECO:0000313" key="5">
    <source>
        <dbReference type="Proteomes" id="UP000005267"/>
    </source>
</evidence>
<dbReference type="Pfam" id="PF03401">
    <property type="entry name" value="TctC"/>
    <property type="match status" value="1"/>
</dbReference>
<reference evidence="4 5" key="1">
    <citation type="journal article" date="2011" name="J. Bacteriol.">
        <title>Whole-genome shotgun sequencing of the sulfur-oxidizing chemoautotroph Tetrathiobacter kashmirensis.</title>
        <authorList>
            <person name="Ghosh W."/>
            <person name="George A."/>
            <person name="Agarwal A."/>
            <person name="Raj P."/>
            <person name="Alam M."/>
            <person name="Pyne P."/>
            <person name="Das Gupta S.K."/>
        </authorList>
    </citation>
    <scope>NUCLEOTIDE SEQUENCE [LARGE SCALE GENOMIC DNA]</scope>
    <source>
        <strain evidence="4 5">WT001</strain>
    </source>
</reference>
<dbReference type="Proteomes" id="UP000005267">
    <property type="component" value="Chromosome"/>
</dbReference>
<dbReference type="PIRSF" id="PIRSF017082">
    <property type="entry name" value="YflP"/>
    <property type="match status" value="1"/>
</dbReference>
<organism evidence="4 5">
    <name type="scientific">Advenella kashmirensis (strain DSM 17095 / LMG 22695 / WT001)</name>
    <name type="common">Tetrathiobacter kashmirensis</name>
    <dbReference type="NCBI Taxonomy" id="1036672"/>
    <lineage>
        <taxon>Bacteria</taxon>
        <taxon>Pseudomonadati</taxon>
        <taxon>Pseudomonadota</taxon>
        <taxon>Betaproteobacteria</taxon>
        <taxon>Burkholderiales</taxon>
        <taxon>Alcaligenaceae</taxon>
    </lineage>
</organism>
<dbReference type="SUPFAM" id="SSF53850">
    <property type="entry name" value="Periplasmic binding protein-like II"/>
    <property type="match status" value="1"/>
</dbReference>
<comment type="similarity">
    <text evidence="1">Belongs to the UPF0065 (bug) family.</text>
</comment>
<dbReference type="HOGENOM" id="CLU_045683_0_2_4"/>
<sequence>MSMIISIAKHALAAGLALAFANQAYAAYPDKPITIIVNYPPGGALDLATRAVSANLSAQFGQPIVIENKPGASGLIGAENAARQKPDGYTFLATIDSLVTVNPLIFGQKRFNPETALDLISLLGTFEQVLLVPKTSEIKDLPSLIAASKAKALNYSSAGAGTPGHLAMESLRLALGINLTNIPFKGNAPALNALLGNQVEAGFLALGGSTLQHIKAGKLVPLAVAGKAREPALPDTPTLSESGIEALKDFDMQFAFLLMAPKGWTKRLPKSGAQQSHRQCNRRRSKLSLTT</sequence>
<dbReference type="KEGG" id="aka:TKWG_14520"/>
<protein>
    <submittedName>
        <fullName evidence="4">Uncharacterized protein</fullName>
    </submittedName>
</protein>
<dbReference type="InterPro" id="IPR005064">
    <property type="entry name" value="BUG"/>
</dbReference>
<feature type="compositionally biased region" description="Basic residues" evidence="2">
    <location>
        <begin position="279"/>
        <end position="291"/>
    </location>
</feature>
<dbReference type="Gene3D" id="3.40.190.10">
    <property type="entry name" value="Periplasmic binding protein-like II"/>
    <property type="match status" value="1"/>
</dbReference>